<dbReference type="CDD" id="cd00519">
    <property type="entry name" value="Lipase_3"/>
    <property type="match status" value="1"/>
</dbReference>
<keyword evidence="5" id="KW-0732">Signal</keyword>
<dbReference type="Proteomes" id="UP000007148">
    <property type="component" value="Unassembled WGS sequence"/>
</dbReference>
<sequence length="305" mass="32464">MKLATTFILTAFTLLSSPSTHAGPLAERQLATLSQDEAGLGFRDINSFLPYSLFAKTGYCGPAKTQNWNCGTWCEQLPGFTTVASGGNGGAIQNWYVGYYPTFSSVVVGYQGTNLSNIEAILTDLNFFPRTPSQSLFPGLPSSAKVHGGFLDAYSKTQAAVFAGVQQALTTFGTNKVLLTGHSLGGALATISAASMKLRLGPDYSFKVVSYSCPRIGDRNWVDWVDSNLEVTRKDPVPILPGRSLGFVGSQDEIHIRASDEAWVVCPGNDSVAAGCTIADVPNILVGNFTQHIGPYNGILMNGCT</sequence>
<accession>G4TR53</accession>
<dbReference type="Pfam" id="PF01764">
    <property type="entry name" value="Lipase_3"/>
    <property type="match status" value="1"/>
</dbReference>
<reference evidence="7 8" key="1">
    <citation type="journal article" date="2011" name="PLoS Pathog.">
        <title>Endophytic Life Strategies Decoded by Genome and Transcriptome Analyses of the Mutualistic Root Symbiont Piriformospora indica.</title>
        <authorList>
            <person name="Zuccaro A."/>
            <person name="Lahrmann U."/>
            <person name="Guldener U."/>
            <person name="Langen G."/>
            <person name="Pfiffi S."/>
            <person name="Biedenkopf D."/>
            <person name="Wong P."/>
            <person name="Samans B."/>
            <person name="Grimm C."/>
            <person name="Basiewicz M."/>
            <person name="Murat C."/>
            <person name="Martin F."/>
            <person name="Kogel K.H."/>
        </authorList>
    </citation>
    <scope>NUCLEOTIDE SEQUENCE [LARGE SCALE GENOMIC DNA]</scope>
    <source>
        <strain evidence="7 8">DSM 11827</strain>
    </source>
</reference>
<dbReference type="eggNOG" id="KOG4569">
    <property type="taxonomic scope" value="Eukaryota"/>
</dbReference>
<evidence type="ECO:0000256" key="4">
    <source>
        <dbReference type="ARBA" id="ARBA00048461"/>
    </source>
</evidence>
<keyword evidence="8" id="KW-1185">Reference proteome</keyword>
<dbReference type="STRING" id="1109443.G4TR53"/>
<dbReference type="OrthoDB" id="426718at2759"/>
<evidence type="ECO:0000259" key="6">
    <source>
        <dbReference type="Pfam" id="PF01764"/>
    </source>
</evidence>
<name>G4TR53_SERID</name>
<evidence type="ECO:0000256" key="2">
    <source>
        <dbReference type="ARBA" id="ARBA00043996"/>
    </source>
</evidence>
<dbReference type="InParanoid" id="G4TR53"/>
<protein>
    <submittedName>
        <fullName evidence="7">Related to triacylglycerol lipase</fullName>
    </submittedName>
</protein>
<gene>
    <name evidence="7" type="ORF">PIIN_07750</name>
</gene>
<dbReference type="AlphaFoldDB" id="G4TR53"/>
<dbReference type="InterPro" id="IPR029058">
    <property type="entry name" value="AB_hydrolase_fold"/>
</dbReference>
<organism evidence="7 8">
    <name type="scientific">Serendipita indica (strain DSM 11827)</name>
    <name type="common">Root endophyte fungus</name>
    <name type="synonym">Piriformospora indica</name>
    <dbReference type="NCBI Taxonomy" id="1109443"/>
    <lineage>
        <taxon>Eukaryota</taxon>
        <taxon>Fungi</taxon>
        <taxon>Dikarya</taxon>
        <taxon>Basidiomycota</taxon>
        <taxon>Agaricomycotina</taxon>
        <taxon>Agaricomycetes</taxon>
        <taxon>Sebacinales</taxon>
        <taxon>Serendipitaceae</taxon>
        <taxon>Serendipita</taxon>
    </lineage>
</organism>
<dbReference type="GO" id="GO:0006629">
    <property type="term" value="P:lipid metabolic process"/>
    <property type="evidence" value="ECO:0007669"/>
    <property type="project" value="InterPro"/>
</dbReference>
<keyword evidence="1" id="KW-1015">Disulfide bond</keyword>
<dbReference type="EMBL" id="CAFZ01000253">
    <property type="protein sequence ID" value="CCA73796.1"/>
    <property type="molecule type" value="Genomic_DNA"/>
</dbReference>
<evidence type="ECO:0000256" key="5">
    <source>
        <dbReference type="SAM" id="SignalP"/>
    </source>
</evidence>
<dbReference type="InterPro" id="IPR051218">
    <property type="entry name" value="Sec_MonoDiacylglyc_Lipase"/>
</dbReference>
<evidence type="ECO:0000256" key="3">
    <source>
        <dbReference type="ARBA" id="ARBA00047591"/>
    </source>
</evidence>
<feature type="signal peptide" evidence="5">
    <location>
        <begin position="1"/>
        <end position="22"/>
    </location>
</feature>
<comment type="catalytic activity">
    <reaction evidence="3">
        <text>a diacylglycerol + H2O = a monoacylglycerol + a fatty acid + H(+)</text>
        <dbReference type="Rhea" id="RHEA:32731"/>
        <dbReference type="ChEBI" id="CHEBI:15377"/>
        <dbReference type="ChEBI" id="CHEBI:15378"/>
        <dbReference type="ChEBI" id="CHEBI:17408"/>
        <dbReference type="ChEBI" id="CHEBI:18035"/>
        <dbReference type="ChEBI" id="CHEBI:28868"/>
    </reaction>
</comment>
<dbReference type="HOGENOM" id="CLU_032957_9_1_1"/>
<dbReference type="OMA" id="SEIHIQS"/>
<evidence type="ECO:0000313" key="7">
    <source>
        <dbReference type="EMBL" id="CCA73796.1"/>
    </source>
</evidence>
<comment type="catalytic activity">
    <reaction evidence="4">
        <text>a monoacylglycerol + H2O = glycerol + a fatty acid + H(+)</text>
        <dbReference type="Rhea" id="RHEA:15245"/>
        <dbReference type="ChEBI" id="CHEBI:15377"/>
        <dbReference type="ChEBI" id="CHEBI:15378"/>
        <dbReference type="ChEBI" id="CHEBI:17408"/>
        <dbReference type="ChEBI" id="CHEBI:17754"/>
        <dbReference type="ChEBI" id="CHEBI:28868"/>
    </reaction>
</comment>
<comment type="similarity">
    <text evidence="2">Belongs to the AB hydrolase superfamily. Lipase family. Class 3 subfamily.</text>
</comment>
<evidence type="ECO:0000256" key="1">
    <source>
        <dbReference type="ARBA" id="ARBA00023157"/>
    </source>
</evidence>
<feature type="chain" id="PRO_5003469349" evidence="5">
    <location>
        <begin position="23"/>
        <end position="305"/>
    </location>
</feature>
<evidence type="ECO:0000313" key="8">
    <source>
        <dbReference type="Proteomes" id="UP000007148"/>
    </source>
</evidence>
<dbReference type="PANTHER" id="PTHR45856:SF25">
    <property type="entry name" value="FUNGAL LIPASE-LIKE DOMAIN-CONTAINING PROTEIN"/>
    <property type="match status" value="1"/>
</dbReference>
<dbReference type="PANTHER" id="PTHR45856">
    <property type="entry name" value="ALPHA/BETA-HYDROLASES SUPERFAMILY PROTEIN"/>
    <property type="match status" value="1"/>
</dbReference>
<dbReference type="SUPFAM" id="SSF53474">
    <property type="entry name" value="alpha/beta-Hydrolases"/>
    <property type="match status" value="1"/>
</dbReference>
<dbReference type="Gene3D" id="3.40.50.1820">
    <property type="entry name" value="alpha/beta hydrolase"/>
    <property type="match status" value="1"/>
</dbReference>
<dbReference type="InterPro" id="IPR002921">
    <property type="entry name" value="Fungal_lipase-type"/>
</dbReference>
<proteinExistence type="inferred from homology"/>
<feature type="domain" description="Fungal lipase-type" evidence="6">
    <location>
        <begin position="107"/>
        <end position="243"/>
    </location>
</feature>
<comment type="caution">
    <text evidence="7">The sequence shown here is derived from an EMBL/GenBank/DDBJ whole genome shotgun (WGS) entry which is preliminary data.</text>
</comment>